<name>A0A2K6SJA3_SAIBB</name>
<keyword evidence="1" id="KW-0812">Transmembrane</keyword>
<reference evidence="2" key="1">
    <citation type="submission" date="2025-08" db="UniProtKB">
        <authorList>
            <consortium name="Ensembl"/>
        </authorList>
    </citation>
    <scope>IDENTIFICATION</scope>
</reference>
<dbReference type="STRING" id="39432.ENSSBOP00000007470"/>
<reference evidence="2" key="2">
    <citation type="submission" date="2025-09" db="UniProtKB">
        <authorList>
            <consortium name="Ensembl"/>
        </authorList>
    </citation>
    <scope>IDENTIFICATION</scope>
</reference>
<proteinExistence type="predicted"/>
<dbReference type="AlphaFoldDB" id="A0A2K6SJA3"/>
<evidence type="ECO:0000313" key="3">
    <source>
        <dbReference type="Proteomes" id="UP000233220"/>
    </source>
</evidence>
<dbReference type="Ensembl" id="ENSSBOT00000024225.1">
    <property type="protein sequence ID" value="ENSSBOP00000007470.1"/>
    <property type="gene ID" value="ENSSBOG00000020689.1"/>
</dbReference>
<dbReference type="GeneTree" id="ENSGT00940000162350"/>
<keyword evidence="3" id="KW-1185">Reference proteome</keyword>
<feature type="transmembrane region" description="Helical" evidence="1">
    <location>
        <begin position="111"/>
        <end position="134"/>
    </location>
</feature>
<evidence type="ECO:0000313" key="2">
    <source>
        <dbReference type="Ensembl" id="ENSSBOP00000007470.1"/>
    </source>
</evidence>
<accession>A0A2K6SJA3</accession>
<dbReference type="Proteomes" id="UP000233220">
    <property type="component" value="Unplaced"/>
</dbReference>
<keyword evidence="1" id="KW-0472">Membrane</keyword>
<organism evidence="2 3">
    <name type="scientific">Saimiri boliviensis boliviensis</name>
    <name type="common">Bolivian squirrel monkey</name>
    <dbReference type="NCBI Taxonomy" id="39432"/>
    <lineage>
        <taxon>Eukaryota</taxon>
        <taxon>Metazoa</taxon>
        <taxon>Chordata</taxon>
        <taxon>Craniata</taxon>
        <taxon>Vertebrata</taxon>
        <taxon>Euteleostomi</taxon>
        <taxon>Mammalia</taxon>
        <taxon>Eutheria</taxon>
        <taxon>Euarchontoglires</taxon>
        <taxon>Primates</taxon>
        <taxon>Haplorrhini</taxon>
        <taxon>Platyrrhini</taxon>
        <taxon>Cebidae</taxon>
        <taxon>Saimiriinae</taxon>
        <taxon>Saimiri</taxon>
    </lineage>
</organism>
<evidence type="ECO:0000256" key="1">
    <source>
        <dbReference type="SAM" id="Phobius"/>
    </source>
</evidence>
<sequence>MEQTATSSTMSGKFVNPTDQCMIVQAAVLKMKDPKQIIQDMEKLDEIEFNPVQQLQLNEKVLKDKHKKLCETSECILRLYEKENPDIYKKLSKIEVKYEKKRARLSQHFDAVKNVIMMMFLAPVKMMAILRTWIKVSMMTVVMTVTLKNQMEEVKEMNLCTVMMVRETTMKKRTQI</sequence>
<keyword evidence="1" id="KW-1133">Transmembrane helix</keyword>
<protein>
    <submittedName>
        <fullName evidence="2">Uncharacterized protein</fullName>
    </submittedName>
</protein>